<accession>A0A2P5F5U3</accession>
<evidence type="ECO:0000313" key="1">
    <source>
        <dbReference type="EMBL" id="PON93144.1"/>
    </source>
</evidence>
<proteinExistence type="predicted"/>
<gene>
    <name evidence="1" type="ORF">TorRG33x02_110500</name>
</gene>
<dbReference type="EMBL" id="JXTC01000060">
    <property type="protein sequence ID" value="PON93144.1"/>
    <property type="molecule type" value="Genomic_DNA"/>
</dbReference>
<dbReference type="Proteomes" id="UP000237000">
    <property type="component" value="Unassembled WGS sequence"/>
</dbReference>
<reference evidence="2" key="1">
    <citation type="submission" date="2016-06" db="EMBL/GenBank/DDBJ databases">
        <title>Parallel loss of symbiosis genes in relatives of nitrogen-fixing non-legume Parasponia.</title>
        <authorList>
            <person name="Van Velzen R."/>
            <person name="Holmer R."/>
            <person name="Bu F."/>
            <person name="Rutten L."/>
            <person name="Van Zeijl A."/>
            <person name="Liu W."/>
            <person name="Santuari L."/>
            <person name="Cao Q."/>
            <person name="Sharma T."/>
            <person name="Shen D."/>
            <person name="Roswanjaya Y."/>
            <person name="Wardhani T."/>
            <person name="Kalhor M.S."/>
            <person name="Jansen J."/>
            <person name="Van den Hoogen J."/>
            <person name="Gungor B."/>
            <person name="Hartog M."/>
            <person name="Hontelez J."/>
            <person name="Verver J."/>
            <person name="Yang W.-C."/>
            <person name="Schijlen E."/>
            <person name="Repin R."/>
            <person name="Schilthuizen M."/>
            <person name="Schranz E."/>
            <person name="Heidstra R."/>
            <person name="Miyata K."/>
            <person name="Fedorova E."/>
            <person name="Kohlen W."/>
            <person name="Bisseling T."/>
            <person name="Smit S."/>
            <person name="Geurts R."/>
        </authorList>
    </citation>
    <scope>NUCLEOTIDE SEQUENCE [LARGE SCALE GENOMIC DNA]</scope>
    <source>
        <strain evidence="2">cv. RG33-2</strain>
    </source>
</reference>
<name>A0A2P5F5U3_TREOI</name>
<comment type="caution">
    <text evidence="1">The sequence shown here is derived from an EMBL/GenBank/DDBJ whole genome shotgun (WGS) entry which is preliminary data.</text>
</comment>
<protein>
    <submittedName>
        <fullName evidence="1">Uncharacterized protein</fullName>
    </submittedName>
</protein>
<keyword evidence="2" id="KW-1185">Reference proteome</keyword>
<dbReference type="AlphaFoldDB" id="A0A2P5F5U3"/>
<sequence length="76" mass="8585">MGLRFGTIGDLQNESVKDIYIENSEPCKRRLGLTEKARDHGKDCGPRRNWHASNVSTKLVCHGSKCGKWAHYRASI</sequence>
<dbReference type="InParanoid" id="A0A2P5F5U3"/>
<organism evidence="1 2">
    <name type="scientific">Trema orientale</name>
    <name type="common">Charcoal tree</name>
    <name type="synonym">Celtis orientalis</name>
    <dbReference type="NCBI Taxonomy" id="63057"/>
    <lineage>
        <taxon>Eukaryota</taxon>
        <taxon>Viridiplantae</taxon>
        <taxon>Streptophyta</taxon>
        <taxon>Embryophyta</taxon>
        <taxon>Tracheophyta</taxon>
        <taxon>Spermatophyta</taxon>
        <taxon>Magnoliopsida</taxon>
        <taxon>eudicotyledons</taxon>
        <taxon>Gunneridae</taxon>
        <taxon>Pentapetalae</taxon>
        <taxon>rosids</taxon>
        <taxon>fabids</taxon>
        <taxon>Rosales</taxon>
        <taxon>Cannabaceae</taxon>
        <taxon>Trema</taxon>
    </lineage>
</organism>
<evidence type="ECO:0000313" key="2">
    <source>
        <dbReference type="Proteomes" id="UP000237000"/>
    </source>
</evidence>